<accession>A0A8D8WKG0</accession>
<organism evidence="2">
    <name type="scientific">Cacopsylla melanoneura</name>
    <dbReference type="NCBI Taxonomy" id="428564"/>
    <lineage>
        <taxon>Eukaryota</taxon>
        <taxon>Metazoa</taxon>
        <taxon>Ecdysozoa</taxon>
        <taxon>Arthropoda</taxon>
        <taxon>Hexapoda</taxon>
        <taxon>Insecta</taxon>
        <taxon>Pterygota</taxon>
        <taxon>Neoptera</taxon>
        <taxon>Paraneoptera</taxon>
        <taxon>Hemiptera</taxon>
        <taxon>Sternorrhyncha</taxon>
        <taxon>Psylloidea</taxon>
        <taxon>Psyllidae</taxon>
        <taxon>Psyllinae</taxon>
        <taxon>Cacopsylla</taxon>
    </lineage>
</organism>
<feature type="transmembrane region" description="Helical" evidence="1">
    <location>
        <begin position="80"/>
        <end position="99"/>
    </location>
</feature>
<dbReference type="EMBL" id="HBUF01199182">
    <property type="protein sequence ID" value="CAG6661252.1"/>
    <property type="molecule type" value="Transcribed_RNA"/>
</dbReference>
<reference evidence="2" key="1">
    <citation type="submission" date="2021-05" db="EMBL/GenBank/DDBJ databases">
        <authorList>
            <person name="Alioto T."/>
            <person name="Alioto T."/>
            <person name="Gomez Garrido J."/>
        </authorList>
    </citation>
    <scope>NUCLEOTIDE SEQUENCE</scope>
</reference>
<dbReference type="EMBL" id="HBUF01199186">
    <property type="protein sequence ID" value="CAG6661264.1"/>
    <property type="molecule type" value="Transcribed_RNA"/>
</dbReference>
<sequence length="205" mass="22732">MLAAIWPSTLLLSTSSRIELVFLVFSLLELTIFVFECLLVGGVLDFLLLSGVDPLLSPLLERALRSSCICFFLEYPSDDLLDLLTFLGFSLGVFSSVLQSPPMLSMTNLSFFVTSMSSIAFSCRISIGLLVANSLSSFWLFLLLLLLDLDTFSPPFRLLVFISFLFSFFVLSTRANLTDLLERDDFPGPFSSSLLFRLLLGISCG</sequence>
<feature type="transmembrane region" description="Helical" evidence="1">
    <location>
        <begin position="119"/>
        <end position="146"/>
    </location>
</feature>
<keyword evidence="1" id="KW-1133">Transmembrane helix</keyword>
<keyword evidence="1" id="KW-0472">Membrane</keyword>
<evidence type="ECO:0000313" key="2">
    <source>
        <dbReference type="EMBL" id="CAG6661264.1"/>
    </source>
</evidence>
<protein>
    <submittedName>
        <fullName evidence="2">Uncharacterized protein</fullName>
    </submittedName>
</protein>
<dbReference type="EMBL" id="HBUF01199184">
    <property type="protein sequence ID" value="CAG6661258.1"/>
    <property type="molecule type" value="Transcribed_RNA"/>
</dbReference>
<proteinExistence type="predicted"/>
<dbReference type="AlphaFoldDB" id="A0A8D8WKG0"/>
<feature type="transmembrane region" description="Helical" evidence="1">
    <location>
        <begin position="158"/>
        <end position="177"/>
    </location>
</feature>
<dbReference type="EMBL" id="HBUF01199183">
    <property type="protein sequence ID" value="CAG6661255.1"/>
    <property type="molecule type" value="Transcribed_RNA"/>
</dbReference>
<keyword evidence="1" id="KW-0812">Transmembrane</keyword>
<name>A0A8D8WKG0_9HEMI</name>
<dbReference type="EMBL" id="HBUF01045123">
    <property type="protein sequence ID" value="CAG6619225.1"/>
    <property type="molecule type" value="Transcribed_RNA"/>
</dbReference>
<evidence type="ECO:0000256" key="1">
    <source>
        <dbReference type="SAM" id="Phobius"/>
    </source>
</evidence>
<dbReference type="EMBL" id="HBUF01199185">
    <property type="protein sequence ID" value="CAG6661261.1"/>
    <property type="molecule type" value="Transcribed_RNA"/>
</dbReference>
<dbReference type="EMBL" id="HBUF01045135">
    <property type="protein sequence ID" value="CAG6619257.1"/>
    <property type="molecule type" value="Transcribed_RNA"/>
</dbReference>